<proteinExistence type="predicted"/>
<accession>A0A447GEP4</accession>
<protein>
    <submittedName>
        <fullName evidence="2">UreD urease accessory protein</fullName>
    </submittedName>
</protein>
<dbReference type="AlphaFoldDB" id="A0A447GEP4"/>
<evidence type="ECO:0000313" key="2">
    <source>
        <dbReference type="EMBL" id="VDM88956.1"/>
    </source>
</evidence>
<organism evidence="2 3">
    <name type="scientific">Mycobacterium basiliense</name>
    <dbReference type="NCBI Taxonomy" id="2094119"/>
    <lineage>
        <taxon>Bacteria</taxon>
        <taxon>Bacillati</taxon>
        <taxon>Actinomycetota</taxon>
        <taxon>Actinomycetes</taxon>
        <taxon>Mycobacteriales</taxon>
        <taxon>Mycobacteriaceae</taxon>
        <taxon>Mycobacterium</taxon>
    </lineage>
</organism>
<dbReference type="InterPro" id="IPR002669">
    <property type="entry name" value="UreD"/>
</dbReference>
<keyword evidence="1" id="KW-0143">Chaperone</keyword>
<dbReference type="RefSeq" id="WP_197717796.1">
    <property type="nucleotide sequence ID" value="NZ_CBCSKE010000057.1"/>
</dbReference>
<evidence type="ECO:0000256" key="1">
    <source>
        <dbReference type="ARBA" id="ARBA00023186"/>
    </source>
</evidence>
<gene>
    <name evidence="2" type="ORF">MB901379_02523</name>
</gene>
<dbReference type="Pfam" id="PF01774">
    <property type="entry name" value="UreD"/>
    <property type="match status" value="1"/>
</dbReference>
<name>A0A447GEP4_9MYCO</name>
<evidence type="ECO:0000313" key="3">
    <source>
        <dbReference type="Proteomes" id="UP000269998"/>
    </source>
</evidence>
<reference evidence="3" key="1">
    <citation type="submission" date="2018-02" db="EMBL/GenBank/DDBJ databases">
        <authorList>
            <person name="Seth-Smith MB H."/>
            <person name="Seth-Smith H."/>
        </authorList>
    </citation>
    <scope>NUCLEOTIDE SEQUENCE [LARGE SCALE GENOMIC DNA]</scope>
</reference>
<keyword evidence="3" id="KW-1185">Reference proteome</keyword>
<dbReference type="GO" id="GO:0016151">
    <property type="term" value="F:nickel cation binding"/>
    <property type="evidence" value="ECO:0007669"/>
    <property type="project" value="InterPro"/>
</dbReference>
<sequence>MHSEILLVSSRRRLPRIECRGGVAARCTAPDTVYLVSAAANPLGGDTLDIRMIVEEGSRLRLRSAAAAVALPGADTVMSHANWEIDVTGTLDVDLEPTVVAAAARHVSAVVLRLHDNAEVRFRERVQIGRCGEREGFWSGSLCADRHGRPLLRHRVELGAGSLADDVISAPRATVNELRYPATPFNAELECGTTVLTLAGGGTLSTWQSDLLTGSSLAPWQPNLL</sequence>
<dbReference type="KEGG" id="mbai:MB901379_02523"/>
<dbReference type="Proteomes" id="UP000269998">
    <property type="component" value="Chromosome"/>
</dbReference>
<dbReference type="EMBL" id="LR130759">
    <property type="protein sequence ID" value="VDM88956.1"/>
    <property type="molecule type" value="Genomic_DNA"/>
</dbReference>